<name>A0A8J9X1Z4_PHATR</name>
<gene>
    <name evidence="1" type="ORF">PTTT1_LOCUS8510</name>
</gene>
<evidence type="ECO:0000313" key="1">
    <source>
        <dbReference type="EMBL" id="CAG9278945.1"/>
    </source>
</evidence>
<sequence>MSPDTITGKVILGSGTIQRARTGWWPKPNSRHEHLNDRSSQFVLKEKVPKIFVTRAVTAPTFLWCGQEPPNKLVMRRALREVQSKPTTWMLPTLDNPTAVMVINIDTQTNILQPRRGKSDGYVER</sequence>
<accession>A0A8J9X1Z4</accession>
<dbReference type="EMBL" id="OU594952">
    <property type="protein sequence ID" value="CAG9278945.1"/>
    <property type="molecule type" value="Genomic_DNA"/>
</dbReference>
<reference evidence="1" key="1">
    <citation type="submission" date="2022-02" db="EMBL/GenBank/DDBJ databases">
        <authorList>
            <person name="Giguere J D."/>
        </authorList>
    </citation>
    <scope>NUCLEOTIDE SEQUENCE</scope>
    <source>
        <strain evidence="1">CCAP 1055/1</strain>
    </source>
</reference>
<organism evidence="1">
    <name type="scientific">Phaeodactylum tricornutum</name>
    <name type="common">Diatom</name>
    <dbReference type="NCBI Taxonomy" id="2850"/>
    <lineage>
        <taxon>Eukaryota</taxon>
        <taxon>Sar</taxon>
        <taxon>Stramenopiles</taxon>
        <taxon>Ochrophyta</taxon>
        <taxon>Bacillariophyta</taxon>
        <taxon>Bacillariophyceae</taxon>
        <taxon>Bacillariophycidae</taxon>
        <taxon>Naviculales</taxon>
        <taxon>Phaeodactylaceae</taxon>
        <taxon>Phaeodactylum</taxon>
    </lineage>
</organism>
<dbReference type="AlphaFoldDB" id="A0A8J9X1Z4"/>
<proteinExistence type="predicted"/>
<dbReference type="Proteomes" id="UP000836788">
    <property type="component" value="Chromosome 11"/>
</dbReference>
<protein>
    <submittedName>
        <fullName evidence="1">Uncharacterized protein</fullName>
    </submittedName>
</protein>